<dbReference type="RefSeq" id="WP_058305512.1">
    <property type="nucleotide sequence ID" value="NZ_CABKVG010000007.1"/>
</dbReference>
<dbReference type="Proteomes" id="UP000832011">
    <property type="component" value="Chromosome"/>
</dbReference>
<evidence type="ECO:0000313" key="1">
    <source>
        <dbReference type="EMBL" id="UOO89621.1"/>
    </source>
</evidence>
<gene>
    <name evidence="1" type="ORF">LVJ82_01145</name>
</gene>
<keyword evidence="2" id="KW-1185">Reference proteome</keyword>
<sequence length="158" mass="17575">MKELKFTSSMQVAILFGKKQQTRCIVKPLNGGEILGHGGVGLAMELAGKEVDEDGETTSMVNTVPCPYGQVGDVLNAPQFPCLSLKITEIRVERLQKITEQDCLKEGIGSPILRQCYRPEFIALWNAIYGYQAWDVNPFVWVISFERCTDNENGECNG</sequence>
<evidence type="ECO:0000313" key="2">
    <source>
        <dbReference type="Proteomes" id="UP000832011"/>
    </source>
</evidence>
<organism evidence="1 2">
    <name type="scientific">Vitreoscilla massiliensis</name>
    <dbReference type="NCBI Taxonomy" id="1689272"/>
    <lineage>
        <taxon>Bacteria</taxon>
        <taxon>Pseudomonadati</taxon>
        <taxon>Pseudomonadota</taxon>
        <taxon>Betaproteobacteria</taxon>
        <taxon>Neisseriales</taxon>
        <taxon>Neisseriaceae</taxon>
        <taxon>Vitreoscilla</taxon>
    </lineage>
</organism>
<accession>A0ABY4E1E6</accession>
<name>A0ABY4E1E6_9NEIS</name>
<evidence type="ECO:0008006" key="3">
    <source>
        <dbReference type="Google" id="ProtNLM"/>
    </source>
</evidence>
<proteinExistence type="predicted"/>
<reference evidence="1 2" key="1">
    <citation type="journal article" date="2022" name="Res Sq">
        <title>Evolution of multicellular longitudinally dividing oral cavity symbionts (Neisseriaceae).</title>
        <authorList>
            <person name="Nyongesa S."/>
            <person name="Weber P."/>
            <person name="Bernet E."/>
            <person name="Pullido F."/>
            <person name="Nieckarz M."/>
            <person name="Delaby M."/>
            <person name="Nieves C."/>
            <person name="Viehboeck T."/>
            <person name="Krause N."/>
            <person name="Rivera-Millot A."/>
            <person name="Nakamura A."/>
            <person name="Vischer N."/>
            <person name="VanNieuwenhze M."/>
            <person name="Brun Y."/>
            <person name="Cava F."/>
            <person name="Bulgheresi S."/>
            <person name="Veyrier F."/>
        </authorList>
    </citation>
    <scope>NUCLEOTIDE SEQUENCE [LARGE SCALE GENOMIC DNA]</scope>
    <source>
        <strain evidence="1 2">SN4</strain>
    </source>
</reference>
<protein>
    <recommendedName>
        <fullName evidence="3">ASCH domain-containing protein</fullName>
    </recommendedName>
</protein>
<dbReference type="EMBL" id="CP091511">
    <property type="protein sequence ID" value="UOO89621.1"/>
    <property type="molecule type" value="Genomic_DNA"/>
</dbReference>